<dbReference type="Proteomes" id="UP001497623">
    <property type="component" value="Unassembled WGS sequence"/>
</dbReference>
<evidence type="ECO:0000256" key="2">
    <source>
        <dbReference type="PROSITE-ProRule" id="PRU00497"/>
    </source>
</evidence>
<evidence type="ECO:0000313" key="5">
    <source>
        <dbReference type="Proteomes" id="UP001497623"/>
    </source>
</evidence>
<evidence type="ECO:0000256" key="1">
    <source>
        <dbReference type="ARBA" id="ARBA00022460"/>
    </source>
</evidence>
<comment type="caution">
    <text evidence="4">The sequence shown here is derived from an EMBL/GenBank/DDBJ whole genome shotgun (WGS) entry which is preliminary data.</text>
</comment>
<reference evidence="4 5" key="1">
    <citation type="submission" date="2024-05" db="EMBL/GenBank/DDBJ databases">
        <authorList>
            <person name="Wallberg A."/>
        </authorList>
    </citation>
    <scope>NUCLEOTIDE SEQUENCE [LARGE SCALE GENOMIC DNA]</scope>
</reference>
<keyword evidence="1 2" id="KW-0193">Cuticle</keyword>
<dbReference type="PANTHER" id="PTHR10380">
    <property type="entry name" value="CUTICLE PROTEIN"/>
    <property type="match status" value="1"/>
</dbReference>
<feature type="signal peptide" evidence="3">
    <location>
        <begin position="1"/>
        <end position="27"/>
    </location>
</feature>
<evidence type="ECO:0000313" key="4">
    <source>
        <dbReference type="EMBL" id="CAL4086906.1"/>
    </source>
</evidence>
<evidence type="ECO:0000256" key="3">
    <source>
        <dbReference type="SAM" id="SignalP"/>
    </source>
</evidence>
<accession>A0AAV2QLM9</accession>
<dbReference type="PRINTS" id="PR00947">
    <property type="entry name" value="CUTICLE"/>
</dbReference>
<dbReference type="Pfam" id="PF00379">
    <property type="entry name" value="Chitin_bind_4"/>
    <property type="match status" value="1"/>
</dbReference>
<keyword evidence="3" id="KW-0732">Signal</keyword>
<dbReference type="PROSITE" id="PS51155">
    <property type="entry name" value="CHIT_BIND_RR_2"/>
    <property type="match status" value="1"/>
</dbReference>
<protein>
    <submittedName>
        <fullName evidence="4">Uncharacterized protein</fullName>
    </submittedName>
</protein>
<dbReference type="InterPro" id="IPR050468">
    <property type="entry name" value="Cuticle_Struct_Prot"/>
</dbReference>
<feature type="non-terminal residue" evidence="4">
    <location>
        <position position="1"/>
    </location>
</feature>
<keyword evidence="5" id="KW-1185">Reference proteome</keyword>
<sequence>ALLRIRPNCKHKMNIFVVSSLLACAMAAPQQFDQIPVAILSQDNSPNELGNFAHNFEAENGIVVQGQGFAGSAGQTNMEGSYSFPLPDGSFAEVRYVADENGFRVESPLLPVAPPAPPHVAELLRIAEEQRAQGIVFN</sequence>
<dbReference type="GO" id="GO:0062129">
    <property type="term" value="C:chitin-based extracellular matrix"/>
    <property type="evidence" value="ECO:0007669"/>
    <property type="project" value="TreeGrafter"/>
</dbReference>
<name>A0AAV2QLM9_MEGNR</name>
<dbReference type="PROSITE" id="PS00233">
    <property type="entry name" value="CHIT_BIND_RR_1"/>
    <property type="match status" value="1"/>
</dbReference>
<dbReference type="PANTHER" id="PTHR10380:SF173">
    <property type="entry name" value="CUTICULAR PROTEIN 47EF, ISOFORM C-RELATED"/>
    <property type="match status" value="1"/>
</dbReference>
<gene>
    <name evidence="4" type="ORF">MNOR_LOCUS13110</name>
</gene>
<dbReference type="GO" id="GO:0008010">
    <property type="term" value="F:structural constituent of chitin-based larval cuticle"/>
    <property type="evidence" value="ECO:0007669"/>
    <property type="project" value="TreeGrafter"/>
</dbReference>
<dbReference type="InterPro" id="IPR000618">
    <property type="entry name" value="Insect_cuticle"/>
</dbReference>
<dbReference type="EMBL" id="CAXKWB010007393">
    <property type="protein sequence ID" value="CAL4086906.1"/>
    <property type="molecule type" value="Genomic_DNA"/>
</dbReference>
<dbReference type="InterPro" id="IPR031311">
    <property type="entry name" value="CHIT_BIND_RR_consensus"/>
</dbReference>
<dbReference type="AlphaFoldDB" id="A0AAV2QLM9"/>
<feature type="chain" id="PRO_5043718806" evidence="3">
    <location>
        <begin position="28"/>
        <end position="138"/>
    </location>
</feature>
<organism evidence="4 5">
    <name type="scientific">Meganyctiphanes norvegica</name>
    <name type="common">Northern krill</name>
    <name type="synonym">Thysanopoda norvegica</name>
    <dbReference type="NCBI Taxonomy" id="48144"/>
    <lineage>
        <taxon>Eukaryota</taxon>
        <taxon>Metazoa</taxon>
        <taxon>Ecdysozoa</taxon>
        <taxon>Arthropoda</taxon>
        <taxon>Crustacea</taxon>
        <taxon>Multicrustacea</taxon>
        <taxon>Malacostraca</taxon>
        <taxon>Eumalacostraca</taxon>
        <taxon>Eucarida</taxon>
        <taxon>Euphausiacea</taxon>
        <taxon>Euphausiidae</taxon>
        <taxon>Meganyctiphanes</taxon>
    </lineage>
</organism>
<proteinExistence type="predicted"/>